<name>A0ABW6WR01_9ACTN</name>
<dbReference type="InterPro" id="IPR023210">
    <property type="entry name" value="NADP_OxRdtase_dom"/>
</dbReference>
<accession>A0ABW6WR01</accession>
<sequence length="209" mass="21830">MSAGAVDGGTFALGRWRVRRAGYGAMQLAGDGVFGPPRDRDEAIRVLRAAVAAGVDHIDTAQFYGAGTVNALIREALHPYPDGLAIVSKVAGGGLRRGIEQNLAALGAERLAAVNLRVMEPAEIPGARFDADPLIGALGDRLGATPTQVQLAWLLDLAPNVLLIPGTRTRAHLAENLTAAGGIGLDEAARADLSRRFPAPGERSTSDRR</sequence>
<dbReference type="PANTHER" id="PTHR43638:SF3">
    <property type="entry name" value="ALDEHYDE REDUCTASE"/>
    <property type="match status" value="1"/>
</dbReference>
<evidence type="ECO:0000259" key="1">
    <source>
        <dbReference type="Pfam" id="PF00248"/>
    </source>
</evidence>
<dbReference type="EMBL" id="JBIAZU010000006">
    <property type="protein sequence ID" value="MFF5294646.1"/>
    <property type="molecule type" value="Genomic_DNA"/>
</dbReference>
<dbReference type="RefSeq" id="WP_020517696.1">
    <property type="nucleotide sequence ID" value="NZ_JBIAZU010000006.1"/>
</dbReference>
<feature type="domain" description="NADP-dependent oxidoreductase" evidence="1">
    <location>
        <begin position="22"/>
        <end position="94"/>
    </location>
</feature>
<evidence type="ECO:0000313" key="2">
    <source>
        <dbReference type="EMBL" id="MFF5294646.1"/>
    </source>
</evidence>
<reference evidence="2 3" key="1">
    <citation type="submission" date="2024-10" db="EMBL/GenBank/DDBJ databases">
        <title>The Natural Products Discovery Center: Release of the First 8490 Sequenced Strains for Exploring Actinobacteria Biosynthetic Diversity.</title>
        <authorList>
            <person name="Kalkreuter E."/>
            <person name="Kautsar S.A."/>
            <person name="Yang D."/>
            <person name="Bader C.D."/>
            <person name="Teijaro C.N."/>
            <person name="Fluegel L."/>
            <person name="Davis C.M."/>
            <person name="Simpson J.R."/>
            <person name="Lauterbach L."/>
            <person name="Steele A.D."/>
            <person name="Gui C."/>
            <person name="Meng S."/>
            <person name="Li G."/>
            <person name="Viehrig K."/>
            <person name="Ye F."/>
            <person name="Su P."/>
            <person name="Kiefer A.F."/>
            <person name="Nichols A."/>
            <person name="Cepeda A.J."/>
            <person name="Yan W."/>
            <person name="Fan B."/>
            <person name="Jiang Y."/>
            <person name="Adhikari A."/>
            <person name="Zheng C.-J."/>
            <person name="Schuster L."/>
            <person name="Cowan T.M."/>
            <person name="Smanski M.J."/>
            <person name="Chevrette M.G."/>
            <person name="De Carvalho L.P.S."/>
            <person name="Shen B."/>
        </authorList>
    </citation>
    <scope>NUCLEOTIDE SEQUENCE [LARGE SCALE GENOMIC DNA]</scope>
    <source>
        <strain evidence="2 3">NPDC000087</strain>
    </source>
</reference>
<gene>
    <name evidence="2" type="ORF">ACFY35_34835</name>
</gene>
<dbReference type="PANTHER" id="PTHR43638">
    <property type="entry name" value="OXIDOREDUCTASE, ALDO/KETO REDUCTASE FAMILY PROTEIN"/>
    <property type="match status" value="1"/>
</dbReference>
<proteinExistence type="predicted"/>
<dbReference type="Proteomes" id="UP001602245">
    <property type="component" value="Unassembled WGS sequence"/>
</dbReference>
<protein>
    <submittedName>
        <fullName evidence="2">Aldo/keto reductase</fullName>
    </submittedName>
</protein>
<evidence type="ECO:0000313" key="3">
    <source>
        <dbReference type="Proteomes" id="UP001602245"/>
    </source>
</evidence>
<keyword evidence="3" id="KW-1185">Reference proteome</keyword>
<dbReference type="SUPFAM" id="SSF51430">
    <property type="entry name" value="NAD(P)-linked oxidoreductase"/>
    <property type="match status" value="1"/>
</dbReference>
<dbReference type="Gene3D" id="3.20.20.100">
    <property type="entry name" value="NADP-dependent oxidoreductase domain"/>
    <property type="match status" value="2"/>
</dbReference>
<dbReference type="Pfam" id="PF00248">
    <property type="entry name" value="Aldo_ket_red"/>
    <property type="match status" value="1"/>
</dbReference>
<organism evidence="2 3">
    <name type="scientific">Paractinoplanes globisporus</name>
    <dbReference type="NCBI Taxonomy" id="113565"/>
    <lineage>
        <taxon>Bacteria</taxon>
        <taxon>Bacillati</taxon>
        <taxon>Actinomycetota</taxon>
        <taxon>Actinomycetes</taxon>
        <taxon>Micromonosporales</taxon>
        <taxon>Micromonosporaceae</taxon>
        <taxon>Paractinoplanes</taxon>
    </lineage>
</organism>
<dbReference type="InterPro" id="IPR036812">
    <property type="entry name" value="NAD(P)_OxRdtase_dom_sf"/>
</dbReference>
<comment type="caution">
    <text evidence="2">The sequence shown here is derived from an EMBL/GenBank/DDBJ whole genome shotgun (WGS) entry which is preliminary data.</text>
</comment>